<feature type="chain" id="PRO_5003256207" description="Histidine phosphatase family protein" evidence="2">
    <location>
        <begin position="26"/>
        <end position="235"/>
    </location>
</feature>
<evidence type="ECO:0000313" key="4">
    <source>
        <dbReference type="Proteomes" id="UP000007718"/>
    </source>
</evidence>
<gene>
    <name evidence="3" type="ordered locus">Deipr_2532</name>
</gene>
<dbReference type="HOGENOM" id="CLU_076038_0_1_0"/>
<proteinExistence type="predicted"/>
<name>F0RQU0_DEIPM</name>
<evidence type="ECO:0000256" key="1">
    <source>
        <dbReference type="SAM" id="MobiDB-lite"/>
    </source>
</evidence>
<dbReference type="eggNOG" id="COG2062">
    <property type="taxonomic scope" value="Bacteria"/>
</dbReference>
<dbReference type="KEGG" id="dpt:Deipr_2532"/>
<keyword evidence="2" id="KW-0732">Signal</keyword>
<reference evidence="4" key="1">
    <citation type="submission" date="2011-02" db="EMBL/GenBank/DDBJ databases">
        <title>The complete sequence of plasmid3 of Deinococcus proteolyticus DSM 20540.</title>
        <authorList>
            <consortium name="US DOE Joint Genome Institute (JGI-PGF)"/>
            <person name="Lucas S."/>
            <person name="Copeland A."/>
            <person name="Lapidus A."/>
            <person name="Bruce D."/>
            <person name="Goodwin L."/>
            <person name="Pitluck S."/>
            <person name="Kyrpides N."/>
            <person name="Mavromatis K."/>
            <person name="Pagani I."/>
            <person name="Ivanova N."/>
            <person name="Ovchinnikova G."/>
            <person name="Zeytun A."/>
            <person name="Detter J.C."/>
            <person name="Han C."/>
            <person name="Land M."/>
            <person name="Hauser L."/>
            <person name="Markowitz V."/>
            <person name="Cheng J.-F."/>
            <person name="Hugenholtz P."/>
            <person name="Woyke T."/>
            <person name="Wu D."/>
            <person name="Pukall R."/>
            <person name="Steenblock K."/>
            <person name="Brambilla E."/>
            <person name="Klenk H.-P."/>
            <person name="Eisen J.A."/>
        </authorList>
    </citation>
    <scope>NUCLEOTIDE SEQUENCE [LARGE SCALE GENOMIC DNA]</scope>
    <source>
        <strain evidence="4">ATCC 35074 / DSM 20540 / JCM 6276 / NBRC 101906 / NCIMB 13154 / VKM Ac-1939 / CCM 2703 / MRP</strain>
        <plasmid evidence="4">Plasmid pDEIPR03</plasmid>
    </source>
</reference>
<feature type="signal peptide" evidence="2">
    <location>
        <begin position="1"/>
        <end position="25"/>
    </location>
</feature>
<dbReference type="EMBL" id="CP002539">
    <property type="protein sequence ID" value="ADY27649.1"/>
    <property type="molecule type" value="Genomic_DNA"/>
</dbReference>
<dbReference type="Proteomes" id="UP000007718">
    <property type="component" value="Plasmid pDEIPR03"/>
</dbReference>
<reference evidence="3 4" key="2">
    <citation type="journal article" date="2012" name="Stand. Genomic Sci.">
        <title>Complete genome sequence of the orange-red pigmented, radioresistant Deinococcus proteolyticus type strain (MRP(T)).</title>
        <authorList>
            <person name="Copeland A."/>
            <person name="Zeytun A."/>
            <person name="Yassawong M."/>
            <person name="Nolan M."/>
            <person name="Lucas S."/>
            <person name="Hammon N."/>
            <person name="Deshpande S."/>
            <person name="Cheng J.F."/>
            <person name="Han C."/>
            <person name="Tapia R."/>
            <person name="Goodwin L.A."/>
            <person name="Pitluck S."/>
            <person name="Mavromatis K."/>
            <person name="Liolios K."/>
            <person name="Pagani I."/>
            <person name="Ivanova N."/>
            <person name="Mikhailova N."/>
            <person name="Pati A."/>
            <person name="Chen A."/>
            <person name="Palaniappan K."/>
            <person name="Land M."/>
            <person name="Hauser L."/>
            <person name="Jeffries C.D."/>
            <person name="Brambilla E.M."/>
            <person name="Rohde M."/>
            <person name="Sikorski J."/>
            <person name="Pukall R."/>
            <person name="Goker M."/>
            <person name="Detter J.C."/>
            <person name="Woyke T."/>
            <person name="Bristow J."/>
            <person name="Eisen J.A."/>
            <person name="Markowitz V."/>
            <person name="Hugenholtz P."/>
            <person name="Kyrpides N.C."/>
            <person name="Klenk H.P."/>
            <person name="Lapidus A."/>
        </authorList>
    </citation>
    <scope>NUCLEOTIDE SEQUENCE [LARGE SCALE GENOMIC DNA]</scope>
    <source>
        <strain evidence="4">ATCC 35074 / DSM 20540 / JCM 6276 / NBRC 101906 / NCIMB 13154 / VKM Ac-1939 / CCM 2703 / MRP</strain>
        <plasmid evidence="4">Plasmid pDEIPR03</plasmid>
    </source>
</reference>
<sequence length="235" mass="25293">MPNNMRKALTLTATALALTACQVGAQNNPGTMSSASQSSPAPKPVTATSQSLGDVNPATPADLVQQLQQGGHVIVFRYTGATYPQNPAPAIDGAIDDGQRISDQSTAMMAALGEQYSKLKIPVDRVWSSEYYFVYQHALAAFGEPVTMNRDLTGSLAPFFQDQQLLESSLQGLRNRTVTPPPAGKNTILFTHQGKFDKAYGYYPDAGQTLIFKPDGTGTPRLIANLSYDEFMALK</sequence>
<keyword evidence="4" id="KW-1185">Reference proteome</keyword>
<evidence type="ECO:0000313" key="3">
    <source>
        <dbReference type="EMBL" id="ADY27649.1"/>
    </source>
</evidence>
<dbReference type="AlphaFoldDB" id="F0RQU0"/>
<evidence type="ECO:0008006" key="5">
    <source>
        <dbReference type="Google" id="ProtNLM"/>
    </source>
</evidence>
<accession>F0RQU0</accession>
<evidence type="ECO:0000256" key="2">
    <source>
        <dbReference type="SAM" id="SignalP"/>
    </source>
</evidence>
<protein>
    <recommendedName>
        <fullName evidence="5">Histidine phosphatase family protein</fullName>
    </recommendedName>
</protein>
<geneLocation type="plasmid" evidence="3 4">
    <name>pDEIPR03</name>
</geneLocation>
<keyword evidence="3" id="KW-0614">Plasmid</keyword>
<organism evidence="3 4">
    <name type="scientific">Deinococcus proteolyticus (strain ATCC 35074 / DSM 20540 / JCM 6276 / NBRC 101906 / NCIMB 13154 / VKM Ac-1939 / CCM 2703 / MRP)</name>
    <dbReference type="NCBI Taxonomy" id="693977"/>
    <lineage>
        <taxon>Bacteria</taxon>
        <taxon>Thermotogati</taxon>
        <taxon>Deinococcota</taxon>
        <taxon>Deinococci</taxon>
        <taxon>Deinococcales</taxon>
        <taxon>Deinococcaceae</taxon>
        <taxon>Deinococcus</taxon>
    </lineage>
</organism>
<dbReference type="RefSeq" id="WP_013623156.1">
    <property type="nucleotide sequence ID" value="NC_015170.1"/>
</dbReference>
<dbReference type="PROSITE" id="PS51257">
    <property type="entry name" value="PROKAR_LIPOPROTEIN"/>
    <property type="match status" value="1"/>
</dbReference>
<feature type="region of interest" description="Disordered" evidence="1">
    <location>
        <begin position="28"/>
        <end position="52"/>
    </location>
</feature>
<dbReference type="OrthoDB" id="2237472at2"/>